<keyword evidence="2" id="KW-0812">Transmembrane</keyword>
<feature type="transmembrane region" description="Helical" evidence="2">
    <location>
        <begin position="12"/>
        <end position="30"/>
    </location>
</feature>
<evidence type="ECO:0008006" key="5">
    <source>
        <dbReference type="Google" id="ProtNLM"/>
    </source>
</evidence>
<dbReference type="InterPro" id="IPR021448">
    <property type="entry name" value="DUF3098"/>
</dbReference>
<organism evidence="3 4">
    <name type="scientific">Nibrella saemangeumensis</name>
    <dbReference type="NCBI Taxonomy" id="1084526"/>
    <lineage>
        <taxon>Bacteria</taxon>
        <taxon>Pseudomonadati</taxon>
        <taxon>Bacteroidota</taxon>
        <taxon>Cytophagia</taxon>
        <taxon>Cytophagales</taxon>
        <taxon>Spirosomataceae</taxon>
        <taxon>Nibrella</taxon>
    </lineage>
</organism>
<keyword evidence="4" id="KW-1185">Reference proteome</keyword>
<gene>
    <name evidence="3" type="ORF">GCM10023189_56290</name>
</gene>
<evidence type="ECO:0000256" key="1">
    <source>
        <dbReference type="SAM" id="MobiDB-lite"/>
    </source>
</evidence>
<feature type="region of interest" description="Disordered" evidence="1">
    <location>
        <begin position="69"/>
        <end position="88"/>
    </location>
</feature>
<proteinExistence type="predicted"/>
<dbReference type="RefSeq" id="WP_345249492.1">
    <property type="nucleotide sequence ID" value="NZ_BAABHD010000084.1"/>
</dbReference>
<protein>
    <recommendedName>
        <fullName evidence="5">DUF3098 domain-containing protein</fullName>
    </recommendedName>
</protein>
<name>A0ABP8NPQ3_9BACT</name>
<dbReference type="Proteomes" id="UP001501175">
    <property type="component" value="Unassembled WGS sequence"/>
</dbReference>
<sequence>MNKLPFGKKNYRLMIIGVVVILAGFLIMSLDSEEFGFGALGLTIGPLVVFTGFIIEFFAILARPDETRPDVARPNVARPDMARPQQPS</sequence>
<comment type="caution">
    <text evidence="3">The sequence shown here is derived from an EMBL/GenBank/DDBJ whole genome shotgun (WGS) entry which is preliminary data.</text>
</comment>
<keyword evidence="2" id="KW-1133">Transmembrane helix</keyword>
<keyword evidence="2" id="KW-0472">Membrane</keyword>
<accession>A0ABP8NPQ3</accession>
<feature type="transmembrane region" description="Helical" evidence="2">
    <location>
        <begin position="36"/>
        <end position="61"/>
    </location>
</feature>
<evidence type="ECO:0000313" key="4">
    <source>
        <dbReference type="Proteomes" id="UP001501175"/>
    </source>
</evidence>
<dbReference type="Pfam" id="PF11297">
    <property type="entry name" value="DUF3098"/>
    <property type="match status" value="1"/>
</dbReference>
<evidence type="ECO:0000313" key="3">
    <source>
        <dbReference type="EMBL" id="GAA4469369.1"/>
    </source>
</evidence>
<reference evidence="4" key="1">
    <citation type="journal article" date="2019" name="Int. J. Syst. Evol. Microbiol.">
        <title>The Global Catalogue of Microorganisms (GCM) 10K type strain sequencing project: providing services to taxonomists for standard genome sequencing and annotation.</title>
        <authorList>
            <consortium name="The Broad Institute Genomics Platform"/>
            <consortium name="The Broad Institute Genome Sequencing Center for Infectious Disease"/>
            <person name="Wu L."/>
            <person name="Ma J."/>
        </authorList>
    </citation>
    <scope>NUCLEOTIDE SEQUENCE [LARGE SCALE GENOMIC DNA]</scope>
    <source>
        <strain evidence="4">JCM 17927</strain>
    </source>
</reference>
<dbReference type="EMBL" id="BAABHD010000084">
    <property type="protein sequence ID" value="GAA4469369.1"/>
    <property type="molecule type" value="Genomic_DNA"/>
</dbReference>
<evidence type="ECO:0000256" key="2">
    <source>
        <dbReference type="SAM" id="Phobius"/>
    </source>
</evidence>